<feature type="domain" description="Disease resistance N-terminal" evidence="8">
    <location>
        <begin position="10"/>
        <end position="100"/>
    </location>
</feature>
<dbReference type="InterPro" id="IPR041118">
    <property type="entry name" value="Rx_N"/>
</dbReference>
<evidence type="ECO:0000259" key="8">
    <source>
        <dbReference type="Pfam" id="PF18052"/>
    </source>
</evidence>
<protein>
    <recommendedName>
        <fullName evidence="13">Cc-nbs-lrr resistance protein</fullName>
    </recommendedName>
</protein>
<feature type="domain" description="R13L1/DRL21-like LRR repeat region" evidence="10">
    <location>
        <begin position="659"/>
        <end position="784"/>
    </location>
</feature>
<gene>
    <name evidence="11" type="ORF">KY290_005792</name>
</gene>
<dbReference type="InterPro" id="IPR042197">
    <property type="entry name" value="Apaf_helical"/>
</dbReference>
<dbReference type="Pfam" id="PF23559">
    <property type="entry name" value="WHD_DRP"/>
    <property type="match status" value="1"/>
</dbReference>
<dbReference type="InterPro" id="IPR056789">
    <property type="entry name" value="LRR_R13L1-DRL21"/>
</dbReference>
<dbReference type="PRINTS" id="PR00364">
    <property type="entry name" value="DISEASERSIST"/>
</dbReference>
<proteinExistence type="inferred from homology"/>
<dbReference type="InterPro" id="IPR032675">
    <property type="entry name" value="LRR_dom_sf"/>
</dbReference>
<comment type="similarity">
    <text evidence="1">Belongs to the disease resistance NB-LRR family.</text>
</comment>
<evidence type="ECO:0000259" key="10">
    <source>
        <dbReference type="Pfam" id="PF25019"/>
    </source>
</evidence>
<keyword evidence="3" id="KW-0677">Repeat</keyword>
<dbReference type="InterPro" id="IPR038005">
    <property type="entry name" value="RX-like_CC"/>
</dbReference>
<dbReference type="Gene3D" id="1.10.8.430">
    <property type="entry name" value="Helical domain of apoptotic protease-activating factors"/>
    <property type="match status" value="1"/>
</dbReference>
<evidence type="ECO:0000259" key="9">
    <source>
        <dbReference type="Pfam" id="PF23559"/>
    </source>
</evidence>
<dbReference type="Gene3D" id="1.20.5.4130">
    <property type="match status" value="1"/>
</dbReference>
<dbReference type="Proteomes" id="UP000826656">
    <property type="component" value="Unassembled WGS sequence"/>
</dbReference>
<evidence type="ECO:0000256" key="5">
    <source>
        <dbReference type="ARBA" id="ARBA00022821"/>
    </source>
</evidence>
<keyword evidence="12" id="KW-1185">Reference proteome</keyword>
<dbReference type="Gene3D" id="3.40.50.300">
    <property type="entry name" value="P-loop containing nucleotide triphosphate hydrolases"/>
    <property type="match status" value="1"/>
</dbReference>
<evidence type="ECO:0000256" key="3">
    <source>
        <dbReference type="ARBA" id="ARBA00022737"/>
    </source>
</evidence>
<dbReference type="InterPro" id="IPR058922">
    <property type="entry name" value="WHD_DRP"/>
</dbReference>
<keyword evidence="6" id="KW-0067">ATP-binding</keyword>
<dbReference type="InterPro" id="IPR036388">
    <property type="entry name" value="WH-like_DNA-bd_sf"/>
</dbReference>
<dbReference type="Pfam" id="PF00931">
    <property type="entry name" value="NB-ARC"/>
    <property type="match status" value="1"/>
</dbReference>
<dbReference type="CDD" id="cd14798">
    <property type="entry name" value="RX-CC_like"/>
    <property type="match status" value="1"/>
</dbReference>
<dbReference type="Gene3D" id="1.10.10.10">
    <property type="entry name" value="Winged helix-like DNA-binding domain superfamily/Winged helix DNA-binding domain"/>
    <property type="match status" value="1"/>
</dbReference>
<feature type="domain" description="Disease resistance protein winged helix" evidence="9">
    <location>
        <begin position="413"/>
        <end position="485"/>
    </location>
</feature>
<dbReference type="PANTHER" id="PTHR36766:SF70">
    <property type="entry name" value="DISEASE RESISTANCE PROTEIN RGA4"/>
    <property type="match status" value="1"/>
</dbReference>
<name>A0ABQ7WF55_SOLTU</name>
<keyword evidence="5" id="KW-0611">Plant defense</keyword>
<dbReference type="Pfam" id="PF18052">
    <property type="entry name" value="Rx_N"/>
    <property type="match status" value="1"/>
</dbReference>
<organism evidence="11 12">
    <name type="scientific">Solanum tuberosum</name>
    <name type="common">Potato</name>
    <dbReference type="NCBI Taxonomy" id="4113"/>
    <lineage>
        <taxon>Eukaryota</taxon>
        <taxon>Viridiplantae</taxon>
        <taxon>Streptophyta</taxon>
        <taxon>Embryophyta</taxon>
        <taxon>Tracheophyta</taxon>
        <taxon>Spermatophyta</taxon>
        <taxon>Magnoliopsida</taxon>
        <taxon>eudicotyledons</taxon>
        <taxon>Gunneridae</taxon>
        <taxon>Pentapetalae</taxon>
        <taxon>asterids</taxon>
        <taxon>lamiids</taxon>
        <taxon>Solanales</taxon>
        <taxon>Solanaceae</taxon>
        <taxon>Solanoideae</taxon>
        <taxon>Solaneae</taxon>
        <taxon>Solanum</taxon>
    </lineage>
</organism>
<keyword evidence="4" id="KW-0547">Nucleotide-binding</keyword>
<dbReference type="InterPro" id="IPR002182">
    <property type="entry name" value="NB-ARC"/>
</dbReference>
<accession>A0ABQ7WF55</accession>
<sequence>MADPVIGATVKVVLGKLLSFATEEAKTLRNCKKNLRMLKKYVSIIQAFIHDAERRQIEDQAVEEWLKMLERIAEDAENVFDKFTYKSLKAQVMNNRNFFSHTAFKYKMSRKIKKINEELRTINQLANDLGLQSLTVPSRKIPIRETDSLVVALDVVGRDKDIAEIKEKMLDMRKDAVLCTIPIVGMAGLGKTTLAKRIFEDKHINQHFEKSVWLCLPEMAETKSFLTMILEHLTKRKVEVQSRDIIVKMLRDELTGRKYLLVLDDLWHVNPLLWHEFLNTLRGINTSRGNFILVTTRMELVASTVATIGPHMLEKLAEDHCWSIFRQSAFVVGKVPEEMLNMKNKIVEMCQGLPLAANVLGGLLGNKDKHEWQAILDGNPLVAGENSIMKILKLSYDYLPSPHLKKCFGYFAMFPKDFEFEKDQLIQLWMAEGFLRPSQEIPVMEDVGNKFFQLLLQYSLLQDFELDEHNNITHCKMHDLVHDFAGDTLKSKLFDTKSVGGENLSQARYFGWDSPSDQMDMINEAGRLCTLFWKSNISDDMLLSFQFLRVLNLSRSGIKELSAKISKLIYLRYFDISNTQIEDFPNSICKLYNLQTFRVDACSSLKKLPEEMANMISLRHIYYKSAIHDPFQMPLNMGQLTSLQTLQFFYVGLEKGRRIEELGRLKNLRGELTIKCLQLVRNKEEAQTAYLKEKPNIFKIAYLWFHDESEGSEINDEHVLDGLQPHPNLKALSVVNYLGTKFPSWFSEELLPNLVKLKLSGCKRCKEIPSLGQLKFLRHLELVGFHELECIGPDLYGVEISNNGSSSIIQVFPSLKELVLENMRSLIEWKGDEVGVRMSPRLEKLRIRYCPLLESIPNQFEILRELEISRVDSEMPLLNLCSNLTSLVNLDVSNVKELTCLPDKMLRNNVSLQYLSVSYCGEFRELPRSLYNVHSLKRLQISNCANFSSFPVPCGENYLTNLRSLGLINCYGLTSLPSGMLEHCRSLEVFNVCNCYNLVSLPLHVWEMPSLSYLDLSDCPKLISVPAGGLHCLTGLRRLEIGPFSEMVNFEAFQLIFNGIQQLLSLRRLGVWGRGHWDSLPYQLMQLSALTEIKICNFGMEALPHRFDNLTSLETLQVEECERLRHLDFSDSMSKLRHLRIYACPLLEALSDGLGNIVSLEQLVLYNCEKLEHLPSRDAMQRLTKLLYLEIGHCPQLEESCTNQSSPNSQWSNISHIPKIRVGRKMIQDTRY</sequence>
<evidence type="ECO:0000256" key="4">
    <source>
        <dbReference type="ARBA" id="ARBA00022741"/>
    </source>
</evidence>
<dbReference type="EMBL" id="JAIVGD010000002">
    <property type="protein sequence ID" value="KAH0779365.1"/>
    <property type="molecule type" value="Genomic_DNA"/>
</dbReference>
<evidence type="ECO:0000313" key="11">
    <source>
        <dbReference type="EMBL" id="KAH0779365.1"/>
    </source>
</evidence>
<evidence type="ECO:0000313" key="12">
    <source>
        <dbReference type="Proteomes" id="UP000826656"/>
    </source>
</evidence>
<dbReference type="Pfam" id="PF25019">
    <property type="entry name" value="LRR_R13L1-DRL21"/>
    <property type="match status" value="1"/>
</dbReference>
<dbReference type="SUPFAM" id="SSF52058">
    <property type="entry name" value="L domain-like"/>
    <property type="match status" value="2"/>
</dbReference>
<dbReference type="Gene3D" id="3.80.10.10">
    <property type="entry name" value="Ribonuclease Inhibitor"/>
    <property type="match status" value="3"/>
</dbReference>
<evidence type="ECO:0008006" key="13">
    <source>
        <dbReference type="Google" id="ProtNLM"/>
    </source>
</evidence>
<dbReference type="SUPFAM" id="SSF52540">
    <property type="entry name" value="P-loop containing nucleoside triphosphate hydrolases"/>
    <property type="match status" value="1"/>
</dbReference>
<dbReference type="InterPro" id="IPR027417">
    <property type="entry name" value="P-loop_NTPase"/>
</dbReference>
<comment type="caution">
    <text evidence="11">The sequence shown here is derived from an EMBL/GenBank/DDBJ whole genome shotgun (WGS) entry which is preliminary data.</text>
</comment>
<reference evidence="11 12" key="1">
    <citation type="journal article" date="2021" name="bioRxiv">
        <title>Chromosome-scale and haplotype-resolved genome assembly of a tetraploid potato cultivar.</title>
        <authorList>
            <person name="Sun H."/>
            <person name="Jiao W.-B."/>
            <person name="Krause K."/>
            <person name="Campoy J.A."/>
            <person name="Goel M."/>
            <person name="Folz-Donahue K."/>
            <person name="Kukat C."/>
            <person name="Huettel B."/>
            <person name="Schneeberger K."/>
        </authorList>
    </citation>
    <scope>NUCLEOTIDE SEQUENCE [LARGE SCALE GENOMIC DNA]</scope>
    <source>
        <strain evidence="11">SolTubOtavaFocal</strain>
        <tissue evidence="11">Leaves</tissue>
    </source>
</reference>
<evidence type="ECO:0000256" key="1">
    <source>
        <dbReference type="ARBA" id="ARBA00008894"/>
    </source>
</evidence>
<evidence type="ECO:0000256" key="2">
    <source>
        <dbReference type="ARBA" id="ARBA00022614"/>
    </source>
</evidence>
<evidence type="ECO:0000259" key="7">
    <source>
        <dbReference type="Pfam" id="PF00931"/>
    </source>
</evidence>
<feature type="domain" description="NB-ARC" evidence="7">
    <location>
        <begin position="159"/>
        <end position="330"/>
    </location>
</feature>
<dbReference type="PANTHER" id="PTHR36766">
    <property type="entry name" value="PLANT BROAD-SPECTRUM MILDEW RESISTANCE PROTEIN RPW8"/>
    <property type="match status" value="1"/>
</dbReference>
<keyword evidence="2" id="KW-0433">Leucine-rich repeat</keyword>
<evidence type="ECO:0000256" key="6">
    <source>
        <dbReference type="ARBA" id="ARBA00022840"/>
    </source>
</evidence>